<evidence type="ECO:0000256" key="1">
    <source>
        <dbReference type="ARBA" id="ARBA00004141"/>
    </source>
</evidence>
<proteinExistence type="predicted"/>
<evidence type="ECO:0000256" key="7">
    <source>
        <dbReference type="SAM" id="SignalP"/>
    </source>
</evidence>
<dbReference type="Proteomes" id="UP001152888">
    <property type="component" value="Unassembled WGS sequence"/>
</dbReference>
<keyword evidence="2" id="KW-0813">Transport</keyword>
<feature type="transmembrane region" description="Helical" evidence="6">
    <location>
        <begin position="50"/>
        <end position="72"/>
    </location>
</feature>
<dbReference type="GO" id="GO:0022857">
    <property type="term" value="F:transmembrane transporter activity"/>
    <property type="evidence" value="ECO:0007669"/>
    <property type="project" value="TreeGrafter"/>
</dbReference>
<keyword evidence="4 6" id="KW-1133">Transmembrane helix</keyword>
<evidence type="ECO:0000256" key="6">
    <source>
        <dbReference type="SAM" id="Phobius"/>
    </source>
</evidence>
<evidence type="ECO:0000256" key="2">
    <source>
        <dbReference type="ARBA" id="ARBA00022448"/>
    </source>
</evidence>
<dbReference type="PANTHER" id="PTHR23506:SF26">
    <property type="entry name" value="MFS-TYPE TRANSPORTER SLC18B1"/>
    <property type="match status" value="1"/>
</dbReference>
<comment type="subcellular location">
    <subcellularLocation>
        <location evidence="1">Membrane</location>
        <topology evidence="1">Multi-pass membrane protein</topology>
    </subcellularLocation>
</comment>
<evidence type="ECO:0000313" key="9">
    <source>
        <dbReference type="Proteomes" id="UP001152888"/>
    </source>
</evidence>
<evidence type="ECO:0000256" key="4">
    <source>
        <dbReference type="ARBA" id="ARBA00022989"/>
    </source>
</evidence>
<protein>
    <recommendedName>
        <fullName evidence="10">Major facilitator superfamily (MFS) profile domain-containing protein</fullName>
    </recommendedName>
</protein>
<feature type="signal peptide" evidence="7">
    <location>
        <begin position="1"/>
        <end position="21"/>
    </location>
</feature>
<evidence type="ECO:0000313" key="8">
    <source>
        <dbReference type="EMBL" id="CAH1961754.1"/>
    </source>
</evidence>
<evidence type="ECO:0000256" key="5">
    <source>
        <dbReference type="ARBA" id="ARBA00023136"/>
    </source>
</evidence>
<feature type="transmembrane region" description="Helical" evidence="6">
    <location>
        <begin position="79"/>
        <end position="99"/>
    </location>
</feature>
<accession>A0A9P0P0C5</accession>
<gene>
    <name evidence="8" type="ORF">ACAOBT_LOCUS4327</name>
</gene>
<keyword evidence="3 6" id="KW-0812">Transmembrane</keyword>
<name>A0A9P0P0C5_ACAOB</name>
<keyword evidence="5 6" id="KW-0472">Membrane</keyword>
<dbReference type="AlphaFoldDB" id="A0A9P0P0C5"/>
<reference evidence="8" key="1">
    <citation type="submission" date="2022-03" db="EMBL/GenBank/DDBJ databases">
        <authorList>
            <person name="Sayadi A."/>
        </authorList>
    </citation>
    <scope>NUCLEOTIDE SEQUENCE</scope>
</reference>
<dbReference type="PANTHER" id="PTHR23506">
    <property type="entry name" value="GH10249P"/>
    <property type="match status" value="1"/>
</dbReference>
<evidence type="ECO:0000256" key="3">
    <source>
        <dbReference type="ARBA" id="ARBA00022692"/>
    </source>
</evidence>
<dbReference type="EMBL" id="CAKOFQ010006697">
    <property type="protein sequence ID" value="CAH1961754.1"/>
    <property type="molecule type" value="Genomic_DNA"/>
</dbReference>
<dbReference type="InterPro" id="IPR050930">
    <property type="entry name" value="MFS_Vesicular_Transporter"/>
</dbReference>
<dbReference type="Gene3D" id="1.20.1250.20">
    <property type="entry name" value="MFS general substrate transporter like domains"/>
    <property type="match status" value="1"/>
</dbReference>
<dbReference type="GO" id="GO:0016020">
    <property type="term" value="C:membrane"/>
    <property type="evidence" value="ECO:0007669"/>
    <property type="project" value="UniProtKB-SubCell"/>
</dbReference>
<organism evidence="8 9">
    <name type="scientific">Acanthoscelides obtectus</name>
    <name type="common">Bean weevil</name>
    <name type="synonym">Bruchus obtectus</name>
    <dbReference type="NCBI Taxonomy" id="200917"/>
    <lineage>
        <taxon>Eukaryota</taxon>
        <taxon>Metazoa</taxon>
        <taxon>Ecdysozoa</taxon>
        <taxon>Arthropoda</taxon>
        <taxon>Hexapoda</taxon>
        <taxon>Insecta</taxon>
        <taxon>Pterygota</taxon>
        <taxon>Neoptera</taxon>
        <taxon>Endopterygota</taxon>
        <taxon>Coleoptera</taxon>
        <taxon>Polyphaga</taxon>
        <taxon>Cucujiformia</taxon>
        <taxon>Chrysomeloidea</taxon>
        <taxon>Chrysomelidae</taxon>
        <taxon>Bruchinae</taxon>
        <taxon>Bruchini</taxon>
        <taxon>Acanthoscelides</taxon>
    </lineage>
</organism>
<dbReference type="InterPro" id="IPR036259">
    <property type="entry name" value="MFS_trans_sf"/>
</dbReference>
<dbReference type="SUPFAM" id="SSF103473">
    <property type="entry name" value="MFS general substrate transporter"/>
    <property type="match status" value="1"/>
</dbReference>
<feature type="chain" id="PRO_5040473759" description="Major facilitator superfamily (MFS) profile domain-containing protein" evidence="7">
    <location>
        <begin position="22"/>
        <end position="207"/>
    </location>
</feature>
<evidence type="ECO:0008006" key="10">
    <source>
        <dbReference type="Google" id="ProtNLM"/>
    </source>
</evidence>
<sequence length="207" mass="22219">MQTVLWVTILGLVLHGLGIAAQLVSSFSDALRTCVAHGFPNNLETFGMVSGLWTSTFALGAFIGPSIAGILFDAVGFRYATLFIFLLHLLLGLAVFIFICCSKEQAAYTEIKEEPVDDVASYQGKSAQAMSVTESMKSIRSVGNGISIERSRPAGMNSLIACNSYKTQAWPQRDVSSLTLSQYGCSYGTLQETNCNADTSSYIQGVA</sequence>
<dbReference type="OrthoDB" id="446368at2759"/>
<comment type="caution">
    <text evidence="8">The sequence shown here is derived from an EMBL/GenBank/DDBJ whole genome shotgun (WGS) entry which is preliminary data.</text>
</comment>
<keyword evidence="7" id="KW-0732">Signal</keyword>
<keyword evidence="9" id="KW-1185">Reference proteome</keyword>